<dbReference type="Gene3D" id="3.40.430.10">
    <property type="entry name" value="Dihydrofolate Reductase, subunit A"/>
    <property type="match status" value="1"/>
</dbReference>
<comment type="caution">
    <text evidence="5">The sequence shown here is derived from an EMBL/GenBank/DDBJ whole genome shotgun (WGS) entry which is preliminary data.</text>
</comment>
<dbReference type="InterPro" id="IPR050765">
    <property type="entry name" value="Riboflavin_Biosynth_HTPR"/>
</dbReference>
<reference evidence="5 6" key="1">
    <citation type="submission" date="2019-04" db="EMBL/GenBank/DDBJ databases">
        <authorList>
            <person name="Jiang L."/>
        </authorList>
    </citation>
    <scope>NUCLEOTIDE SEQUENCE [LARGE SCALE GENOMIC DNA]</scope>
    <source>
        <strain evidence="5 6">YIM 131853</strain>
    </source>
</reference>
<comment type="pathway">
    <text evidence="1">Cofactor biosynthesis; riboflavin biosynthesis.</text>
</comment>
<evidence type="ECO:0000256" key="1">
    <source>
        <dbReference type="ARBA" id="ARBA00005104"/>
    </source>
</evidence>
<dbReference type="AlphaFoldDB" id="A0A4S4FRS0"/>
<keyword evidence="3" id="KW-0560">Oxidoreductase</keyword>
<evidence type="ECO:0000313" key="5">
    <source>
        <dbReference type="EMBL" id="THG32988.1"/>
    </source>
</evidence>
<dbReference type="OrthoDB" id="5243299at2"/>
<accession>A0A4S4FRS0</accession>
<dbReference type="Pfam" id="PF01872">
    <property type="entry name" value="RibD_C"/>
    <property type="match status" value="1"/>
</dbReference>
<dbReference type="GO" id="GO:0009231">
    <property type="term" value="P:riboflavin biosynthetic process"/>
    <property type="evidence" value="ECO:0007669"/>
    <property type="project" value="InterPro"/>
</dbReference>
<evidence type="ECO:0000256" key="3">
    <source>
        <dbReference type="ARBA" id="ARBA00023002"/>
    </source>
</evidence>
<dbReference type="EMBL" id="SSSM01000001">
    <property type="protein sequence ID" value="THG32988.1"/>
    <property type="molecule type" value="Genomic_DNA"/>
</dbReference>
<evidence type="ECO:0000256" key="2">
    <source>
        <dbReference type="ARBA" id="ARBA00022857"/>
    </source>
</evidence>
<gene>
    <name evidence="5" type="ORF">E6C64_01065</name>
</gene>
<keyword evidence="2" id="KW-0521">NADP</keyword>
<dbReference type="InterPro" id="IPR024072">
    <property type="entry name" value="DHFR-like_dom_sf"/>
</dbReference>
<dbReference type="RefSeq" id="WP_136425769.1">
    <property type="nucleotide sequence ID" value="NZ_SSSM01000001.1"/>
</dbReference>
<name>A0A4S4FRS0_9MICO</name>
<protein>
    <submittedName>
        <fullName evidence="5">Pyrimidine reductase</fullName>
    </submittedName>
</protein>
<feature type="domain" description="Bacterial bifunctional deaminase-reductase C-terminal" evidence="4">
    <location>
        <begin position="36"/>
        <end position="195"/>
    </location>
</feature>
<organism evidence="5 6">
    <name type="scientific">Naasia lichenicola</name>
    <dbReference type="NCBI Taxonomy" id="2565933"/>
    <lineage>
        <taxon>Bacteria</taxon>
        <taxon>Bacillati</taxon>
        <taxon>Actinomycetota</taxon>
        <taxon>Actinomycetes</taxon>
        <taxon>Micrococcales</taxon>
        <taxon>Microbacteriaceae</taxon>
        <taxon>Naasia</taxon>
    </lineage>
</organism>
<evidence type="ECO:0000259" key="4">
    <source>
        <dbReference type="Pfam" id="PF01872"/>
    </source>
</evidence>
<dbReference type="GO" id="GO:0008703">
    <property type="term" value="F:5-amino-6-(5-phosphoribosylamino)uracil reductase activity"/>
    <property type="evidence" value="ECO:0007669"/>
    <property type="project" value="InterPro"/>
</dbReference>
<evidence type="ECO:0000313" key="6">
    <source>
        <dbReference type="Proteomes" id="UP000309133"/>
    </source>
</evidence>
<dbReference type="PANTHER" id="PTHR38011">
    <property type="entry name" value="DIHYDROFOLATE REDUCTASE FAMILY PROTEIN (AFU_ORTHOLOGUE AFUA_8G06820)"/>
    <property type="match status" value="1"/>
</dbReference>
<sequence>MLTRLLPSPSISHDPEDEGFRDWLSQLYSFETSSIVRINMIASINGSAVGTDGSSDTLTGGNDRRIMGVIRTHADVVVVGARTVRREGLSSPRRARLAIVTRSGDLTGHRLDESASVPLIVCPPDAISTVEEQLSDIEHEVIELSSDAIDPREIVTALDERGLRSIVCEGGPSLAAAFLDAGVVDELCMTTSPKLRSPGVPMLARVGAMIDTHLIHLLVDDDSYLYARWAIDGPQ</sequence>
<dbReference type="PANTHER" id="PTHR38011:SF7">
    <property type="entry name" value="2,5-DIAMINO-6-RIBOSYLAMINO-4(3H)-PYRIMIDINONE 5'-PHOSPHATE REDUCTASE"/>
    <property type="match status" value="1"/>
</dbReference>
<dbReference type="SUPFAM" id="SSF53597">
    <property type="entry name" value="Dihydrofolate reductase-like"/>
    <property type="match status" value="1"/>
</dbReference>
<keyword evidence="6" id="KW-1185">Reference proteome</keyword>
<dbReference type="InterPro" id="IPR002734">
    <property type="entry name" value="RibDG_C"/>
</dbReference>
<dbReference type="Proteomes" id="UP000309133">
    <property type="component" value="Unassembled WGS sequence"/>
</dbReference>
<proteinExistence type="predicted"/>